<comment type="pathway">
    <text evidence="1">Amino-acid biosynthesis; L-isoleucine biosynthesis; L-isoleucine from 2-oxobutanoate: step 4/4.</text>
</comment>
<comment type="catalytic activity">
    <reaction evidence="8">
        <text>L-leucine + 2-oxoglutarate = 4-methyl-2-oxopentanoate + L-glutamate</text>
        <dbReference type="Rhea" id="RHEA:18321"/>
        <dbReference type="ChEBI" id="CHEBI:16810"/>
        <dbReference type="ChEBI" id="CHEBI:17865"/>
        <dbReference type="ChEBI" id="CHEBI:29985"/>
        <dbReference type="ChEBI" id="CHEBI:57427"/>
        <dbReference type="EC" id="2.6.1.42"/>
    </reaction>
</comment>
<keyword evidence="10" id="KW-1185">Reference proteome</keyword>
<dbReference type="Gene3D" id="3.30.470.10">
    <property type="match status" value="1"/>
</dbReference>
<comment type="similarity">
    <text evidence="4">Belongs to the class-IV pyridoxal-phosphate-dependent aminotransferase family.</text>
</comment>
<comment type="catalytic activity">
    <reaction evidence="7">
        <text>L-isoleucine + 2-oxoglutarate = (S)-3-methyl-2-oxopentanoate + L-glutamate</text>
        <dbReference type="Rhea" id="RHEA:24801"/>
        <dbReference type="ChEBI" id="CHEBI:16810"/>
        <dbReference type="ChEBI" id="CHEBI:29985"/>
        <dbReference type="ChEBI" id="CHEBI:35146"/>
        <dbReference type="ChEBI" id="CHEBI:58045"/>
        <dbReference type="EC" id="2.6.1.42"/>
    </reaction>
</comment>
<protein>
    <recommendedName>
        <fullName evidence="5">branched-chain-amino-acid transaminase</fullName>
        <ecNumber evidence="5">2.6.1.42</ecNumber>
    </recommendedName>
</protein>
<gene>
    <name evidence="9" type="primary">ilvE_2</name>
    <name evidence="9" type="ORF">DPPLL_31860</name>
</gene>
<evidence type="ECO:0000256" key="6">
    <source>
        <dbReference type="ARBA" id="ARBA00048212"/>
    </source>
</evidence>
<name>A0ABM7WD11_9BACT</name>
<evidence type="ECO:0000256" key="7">
    <source>
        <dbReference type="ARBA" id="ARBA00048798"/>
    </source>
</evidence>
<dbReference type="InterPro" id="IPR036038">
    <property type="entry name" value="Aminotransferase-like"/>
</dbReference>
<dbReference type="InterPro" id="IPR043131">
    <property type="entry name" value="BCAT-like_N"/>
</dbReference>
<evidence type="ECO:0000313" key="9">
    <source>
        <dbReference type="EMBL" id="BDD88821.1"/>
    </source>
</evidence>
<dbReference type="PANTHER" id="PTHR42743">
    <property type="entry name" value="AMINO-ACID AMINOTRANSFERASE"/>
    <property type="match status" value="1"/>
</dbReference>
<evidence type="ECO:0000256" key="1">
    <source>
        <dbReference type="ARBA" id="ARBA00004824"/>
    </source>
</evidence>
<reference evidence="9 10" key="1">
    <citation type="submission" date="2022-01" db="EMBL/GenBank/DDBJ databases">
        <title>Desulfofustis limnae sp. nov., a novel mesophilic sulfate-reducing bacterium isolated from marsh soil.</title>
        <authorList>
            <person name="Watanabe M."/>
            <person name="Takahashi A."/>
            <person name="Kojima H."/>
            <person name="Fukui M."/>
        </authorList>
    </citation>
    <scope>NUCLEOTIDE SEQUENCE [LARGE SCALE GENOMIC DNA]</scope>
    <source>
        <strain evidence="9 10">PPLL</strain>
    </source>
</reference>
<dbReference type="Gene3D" id="3.20.10.10">
    <property type="entry name" value="D-amino Acid Aminotransferase, subunit A, domain 2"/>
    <property type="match status" value="1"/>
</dbReference>
<dbReference type="CDD" id="cd00449">
    <property type="entry name" value="PLPDE_IV"/>
    <property type="match status" value="1"/>
</dbReference>
<evidence type="ECO:0000256" key="2">
    <source>
        <dbReference type="ARBA" id="ARBA00004931"/>
    </source>
</evidence>
<dbReference type="InterPro" id="IPR050571">
    <property type="entry name" value="Class-IV_PLP-Dep_Aminotrnsfr"/>
</dbReference>
<dbReference type="PANTHER" id="PTHR42743:SF11">
    <property type="entry name" value="AMINODEOXYCHORISMATE LYASE"/>
    <property type="match status" value="1"/>
</dbReference>
<sequence>MGVFQVDGEFVAADQAVLPVSDLAVLRGYGAFDFLRTYGGKPFHLDAHIRRLQNSLRLLEISCPWSIEDLRQRVEQTLARNDYPEANIRLLVTAGDSDDSITPGQKPRLLIMVTPVKTFPAAWYEDGVKIVTADVTRYIPGAKSIDYIRAILCLRHAHEAGAIESVYVDDRGRVLEATTSNIFAVIDGQLATPGEGILPGVTRDVLLDLAADVYRPAIRSISREEVYGAEEVFLTSSNKEVLPVRQVDDRPIGTGRPGPMTRALMDLFRRHTKTY</sequence>
<proteinExistence type="inferred from homology"/>
<dbReference type="SUPFAM" id="SSF56752">
    <property type="entry name" value="D-aminoacid aminotransferase-like PLP-dependent enzymes"/>
    <property type="match status" value="1"/>
</dbReference>
<dbReference type="GO" id="GO:0008483">
    <property type="term" value="F:transaminase activity"/>
    <property type="evidence" value="ECO:0007669"/>
    <property type="project" value="UniProtKB-KW"/>
</dbReference>
<comment type="catalytic activity">
    <reaction evidence="6">
        <text>L-valine + 2-oxoglutarate = 3-methyl-2-oxobutanoate + L-glutamate</text>
        <dbReference type="Rhea" id="RHEA:24813"/>
        <dbReference type="ChEBI" id="CHEBI:11851"/>
        <dbReference type="ChEBI" id="CHEBI:16810"/>
        <dbReference type="ChEBI" id="CHEBI:29985"/>
        <dbReference type="ChEBI" id="CHEBI:57762"/>
        <dbReference type="EC" id="2.6.1.42"/>
    </reaction>
</comment>
<dbReference type="RefSeq" id="WP_284152156.1">
    <property type="nucleotide sequence ID" value="NZ_AP025516.1"/>
</dbReference>
<comment type="pathway">
    <text evidence="3">Amino-acid biosynthesis; L-leucine biosynthesis; L-leucine from 3-methyl-2-oxobutanoate: step 4/4.</text>
</comment>
<evidence type="ECO:0000256" key="8">
    <source>
        <dbReference type="ARBA" id="ARBA00049229"/>
    </source>
</evidence>
<keyword evidence="9" id="KW-0032">Aminotransferase</keyword>
<dbReference type="EC" id="2.6.1.42" evidence="5"/>
<keyword evidence="9" id="KW-0808">Transferase</keyword>
<organism evidence="9 10">
    <name type="scientific">Desulfofustis limnaeus</name>
    <dbReference type="NCBI Taxonomy" id="2740163"/>
    <lineage>
        <taxon>Bacteria</taxon>
        <taxon>Pseudomonadati</taxon>
        <taxon>Thermodesulfobacteriota</taxon>
        <taxon>Desulfobulbia</taxon>
        <taxon>Desulfobulbales</taxon>
        <taxon>Desulfocapsaceae</taxon>
        <taxon>Desulfofustis</taxon>
    </lineage>
</organism>
<evidence type="ECO:0000313" key="10">
    <source>
        <dbReference type="Proteomes" id="UP000830055"/>
    </source>
</evidence>
<dbReference type="InterPro" id="IPR001544">
    <property type="entry name" value="Aminotrans_IV"/>
</dbReference>
<evidence type="ECO:0000256" key="5">
    <source>
        <dbReference type="ARBA" id="ARBA00013053"/>
    </source>
</evidence>
<comment type="pathway">
    <text evidence="2">Amino-acid biosynthesis; L-valine biosynthesis; L-valine from pyruvate: step 4/4.</text>
</comment>
<dbReference type="InterPro" id="IPR043132">
    <property type="entry name" value="BCAT-like_C"/>
</dbReference>
<evidence type="ECO:0000256" key="4">
    <source>
        <dbReference type="ARBA" id="ARBA00009320"/>
    </source>
</evidence>
<accession>A0ABM7WD11</accession>
<dbReference type="Pfam" id="PF01063">
    <property type="entry name" value="Aminotran_4"/>
    <property type="match status" value="1"/>
</dbReference>
<dbReference type="EMBL" id="AP025516">
    <property type="protein sequence ID" value="BDD88821.1"/>
    <property type="molecule type" value="Genomic_DNA"/>
</dbReference>
<dbReference type="Proteomes" id="UP000830055">
    <property type="component" value="Chromosome"/>
</dbReference>
<evidence type="ECO:0000256" key="3">
    <source>
        <dbReference type="ARBA" id="ARBA00005072"/>
    </source>
</evidence>